<evidence type="ECO:0000256" key="1">
    <source>
        <dbReference type="SAM" id="SignalP"/>
    </source>
</evidence>
<dbReference type="InterPro" id="IPR022627">
    <property type="entry name" value="DUF3502"/>
</dbReference>
<dbReference type="EMBL" id="CP027059">
    <property type="protein sequence ID" value="UQZ85640.1"/>
    <property type="molecule type" value="Genomic_DNA"/>
</dbReference>
<evidence type="ECO:0000313" key="4">
    <source>
        <dbReference type="Proteomes" id="UP001057134"/>
    </source>
</evidence>
<dbReference type="SUPFAM" id="SSF53850">
    <property type="entry name" value="Periplasmic binding protein-like II"/>
    <property type="match status" value="1"/>
</dbReference>
<reference evidence="3" key="1">
    <citation type="submission" date="2018-02" db="EMBL/GenBank/DDBJ databases">
        <authorList>
            <person name="Kim S.-K."/>
            <person name="Jung H.-I."/>
            <person name="Lee S.-W."/>
        </authorList>
    </citation>
    <scope>NUCLEOTIDE SEQUENCE</scope>
    <source>
        <strain evidence="3">SK3146</strain>
    </source>
</reference>
<accession>A0ABY4RUI1</accession>
<evidence type="ECO:0000313" key="3">
    <source>
        <dbReference type="EMBL" id="UQZ85640.1"/>
    </source>
</evidence>
<gene>
    <name evidence="3" type="ORF">SK3146_04929</name>
</gene>
<sequence length="500" mass="54823">MRKQMKLAGCVLSAALLLSACGGNEAPKAGSEPAGDAGANALNKDPYEVVVAFPIIGSIPKDIQLVQDEINKISRAKLNTTMKLLPLGSDWANQINLMLSSGEKLDLMATYNYSADVSMGRLLPINELIDQHGQGIKTALGDYYKATFIKGKSYGVPSVRDFAQDYGLLIRKDLLVKTGIDTSKMKSLDDLEPLLKALKETIDPSMVPLTNKTGNSVLGTFSTRDSLGDDLGVLLGNGQDNLKVVNWYETPEYAGYLKTIRRWYESGYILKDAVQNQEAENAVIKAGKAAAVLGHQKPGFETQASHTTQMEMATVKLVPPIAKTSTVTNVMWGVAATSNKPDRAVQFLNLMYSDKDIVNLLDWGIEGKHYAKGSDGLIDYPQGVDKSNTGWGLNMGWMFGNQFLAYVWKGDSPDLWKKTEEFNRSAMKSKALGFTFDASPVKTEVTAVSNVINQYRRGLECGVLDPDKELPNFISKLKDAGIDKIVAEKQKQLDQWSKEQ</sequence>
<dbReference type="PROSITE" id="PS51257">
    <property type="entry name" value="PROKAR_LIPOPROTEIN"/>
    <property type="match status" value="1"/>
</dbReference>
<organism evidence="3 4">
    <name type="scientific">Paenibacillus konkukensis</name>
    <dbReference type="NCBI Taxonomy" id="2020716"/>
    <lineage>
        <taxon>Bacteria</taxon>
        <taxon>Bacillati</taxon>
        <taxon>Bacillota</taxon>
        <taxon>Bacilli</taxon>
        <taxon>Bacillales</taxon>
        <taxon>Paenibacillaceae</taxon>
        <taxon>Paenibacillus</taxon>
    </lineage>
</organism>
<proteinExistence type="predicted"/>
<dbReference type="Pfam" id="PF01547">
    <property type="entry name" value="SBP_bac_1"/>
    <property type="match status" value="1"/>
</dbReference>
<dbReference type="Proteomes" id="UP001057134">
    <property type="component" value="Chromosome"/>
</dbReference>
<dbReference type="PANTHER" id="PTHR43649">
    <property type="entry name" value="ARABINOSE-BINDING PROTEIN-RELATED"/>
    <property type="match status" value="1"/>
</dbReference>
<name>A0ABY4RUI1_9BACL</name>
<feature type="chain" id="PRO_5046486360" evidence="1">
    <location>
        <begin position="26"/>
        <end position="500"/>
    </location>
</feature>
<feature type="domain" description="DUF3502" evidence="2">
    <location>
        <begin position="431"/>
        <end position="498"/>
    </location>
</feature>
<dbReference type="RefSeq" id="WP_249861252.1">
    <property type="nucleotide sequence ID" value="NZ_CP027059.1"/>
</dbReference>
<keyword evidence="1" id="KW-0732">Signal</keyword>
<feature type="signal peptide" evidence="1">
    <location>
        <begin position="1"/>
        <end position="25"/>
    </location>
</feature>
<evidence type="ECO:0000259" key="2">
    <source>
        <dbReference type="Pfam" id="PF12010"/>
    </source>
</evidence>
<dbReference type="InterPro" id="IPR050490">
    <property type="entry name" value="Bact_solute-bd_prot1"/>
</dbReference>
<dbReference type="InterPro" id="IPR006059">
    <property type="entry name" value="SBP"/>
</dbReference>
<protein>
    <submittedName>
        <fullName evidence="3">Bacterial extracellular solute-binding protein</fullName>
    </submittedName>
</protein>
<reference evidence="3" key="2">
    <citation type="journal article" date="2021" name="J Anim Sci Technol">
        <title>Complete genome sequence of Paenibacillus konkukensis sp. nov. SK3146 as a potential probiotic strain.</title>
        <authorList>
            <person name="Jung H.I."/>
            <person name="Park S."/>
            <person name="Niu K.M."/>
            <person name="Lee S.W."/>
            <person name="Kothari D."/>
            <person name="Yi K.J."/>
            <person name="Kim S.K."/>
        </authorList>
    </citation>
    <scope>NUCLEOTIDE SEQUENCE</scope>
    <source>
        <strain evidence="3">SK3146</strain>
    </source>
</reference>
<dbReference type="Pfam" id="PF12010">
    <property type="entry name" value="DUF3502"/>
    <property type="match status" value="1"/>
</dbReference>
<keyword evidence="4" id="KW-1185">Reference proteome</keyword>
<dbReference type="PANTHER" id="PTHR43649:SF17">
    <property type="entry name" value="ABC TRANSPORTER SOLUTE BINDING PROTEIN-SUGAR TRANSPORT"/>
    <property type="match status" value="1"/>
</dbReference>
<dbReference type="Gene3D" id="3.40.190.10">
    <property type="entry name" value="Periplasmic binding protein-like II"/>
    <property type="match status" value="2"/>
</dbReference>